<accession>A0A453LHY5</accession>
<dbReference type="Gramene" id="AET5Gv20774000.25">
    <property type="protein sequence ID" value="AET5Gv20774000.25"/>
    <property type="gene ID" value="AET5Gv20774000"/>
</dbReference>
<reference evidence="2" key="4">
    <citation type="submission" date="2019-03" db="UniProtKB">
        <authorList>
            <consortium name="EnsemblPlants"/>
        </authorList>
    </citation>
    <scope>IDENTIFICATION</scope>
</reference>
<name>A0A453LHY5_AEGTS</name>
<proteinExistence type="predicted"/>
<evidence type="ECO:0000256" key="1">
    <source>
        <dbReference type="SAM" id="MobiDB-lite"/>
    </source>
</evidence>
<sequence>MAQVGDEHDGKHKDKSLGGFFSSLRGRGH</sequence>
<dbReference type="Proteomes" id="UP000015105">
    <property type="component" value="Chromosome 5D"/>
</dbReference>
<keyword evidence="3" id="KW-1185">Reference proteome</keyword>
<reference evidence="3" key="2">
    <citation type="journal article" date="2017" name="Nat. Plants">
        <title>The Aegilops tauschii genome reveals multiple impacts of transposons.</title>
        <authorList>
            <person name="Zhao G."/>
            <person name="Zou C."/>
            <person name="Li K."/>
            <person name="Wang K."/>
            <person name="Li T."/>
            <person name="Gao L."/>
            <person name="Zhang X."/>
            <person name="Wang H."/>
            <person name="Yang Z."/>
            <person name="Liu X."/>
            <person name="Jiang W."/>
            <person name="Mao L."/>
            <person name="Kong X."/>
            <person name="Jiao Y."/>
            <person name="Jia J."/>
        </authorList>
    </citation>
    <scope>NUCLEOTIDE SEQUENCE [LARGE SCALE GENOMIC DNA]</scope>
    <source>
        <strain evidence="3">cv. AL8/78</strain>
    </source>
</reference>
<feature type="compositionally biased region" description="Basic and acidic residues" evidence="1">
    <location>
        <begin position="1"/>
        <end position="16"/>
    </location>
</feature>
<dbReference type="EnsemblPlants" id="AET5Gv20774000.25">
    <property type="protein sequence ID" value="AET5Gv20774000.25"/>
    <property type="gene ID" value="AET5Gv20774000"/>
</dbReference>
<feature type="region of interest" description="Disordered" evidence="1">
    <location>
        <begin position="1"/>
        <end position="29"/>
    </location>
</feature>
<evidence type="ECO:0000313" key="3">
    <source>
        <dbReference type="Proteomes" id="UP000015105"/>
    </source>
</evidence>
<reference evidence="2" key="5">
    <citation type="journal article" date="2021" name="G3 (Bethesda)">
        <title>Aegilops tauschii genome assembly Aet v5.0 features greater sequence contiguity and improved annotation.</title>
        <authorList>
            <person name="Wang L."/>
            <person name="Zhu T."/>
            <person name="Rodriguez J.C."/>
            <person name="Deal K.R."/>
            <person name="Dubcovsky J."/>
            <person name="McGuire P.E."/>
            <person name="Lux T."/>
            <person name="Spannagl M."/>
            <person name="Mayer K.F.X."/>
            <person name="Baldrich P."/>
            <person name="Meyers B.C."/>
            <person name="Huo N."/>
            <person name="Gu Y.Q."/>
            <person name="Zhou H."/>
            <person name="Devos K.M."/>
            <person name="Bennetzen J.L."/>
            <person name="Unver T."/>
            <person name="Budak H."/>
            <person name="Gulick P.J."/>
            <person name="Galiba G."/>
            <person name="Kalapos B."/>
            <person name="Nelson D.R."/>
            <person name="Li P."/>
            <person name="You F.M."/>
            <person name="Luo M.C."/>
            <person name="Dvorak J."/>
        </authorList>
    </citation>
    <scope>NUCLEOTIDE SEQUENCE [LARGE SCALE GENOMIC DNA]</scope>
    <source>
        <strain evidence="2">cv. AL8/78</strain>
    </source>
</reference>
<reference evidence="3" key="1">
    <citation type="journal article" date="2014" name="Science">
        <title>Ancient hybridizations among the ancestral genomes of bread wheat.</title>
        <authorList>
            <consortium name="International Wheat Genome Sequencing Consortium,"/>
            <person name="Marcussen T."/>
            <person name="Sandve S.R."/>
            <person name="Heier L."/>
            <person name="Spannagl M."/>
            <person name="Pfeifer M."/>
            <person name="Jakobsen K.S."/>
            <person name="Wulff B.B."/>
            <person name="Steuernagel B."/>
            <person name="Mayer K.F."/>
            <person name="Olsen O.A."/>
        </authorList>
    </citation>
    <scope>NUCLEOTIDE SEQUENCE [LARGE SCALE GENOMIC DNA]</scope>
    <source>
        <strain evidence="3">cv. AL8/78</strain>
    </source>
</reference>
<dbReference type="AlphaFoldDB" id="A0A453LHY5"/>
<protein>
    <submittedName>
        <fullName evidence="2">Uncharacterized protein</fullName>
    </submittedName>
</protein>
<organism evidence="2 3">
    <name type="scientific">Aegilops tauschii subsp. strangulata</name>
    <name type="common">Goatgrass</name>
    <dbReference type="NCBI Taxonomy" id="200361"/>
    <lineage>
        <taxon>Eukaryota</taxon>
        <taxon>Viridiplantae</taxon>
        <taxon>Streptophyta</taxon>
        <taxon>Embryophyta</taxon>
        <taxon>Tracheophyta</taxon>
        <taxon>Spermatophyta</taxon>
        <taxon>Magnoliopsida</taxon>
        <taxon>Liliopsida</taxon>
        <taxon>Poales</taxon>
        <taxon>Poaceae</taxon>
        <taxon>BOP clade</taxon>
        <taxon>Pooideae</taxon>
        <taxon>Triticodae</taxon>
        <taxon>Triticeae</taxon>
        <taxon>Triticinae</taxon>
        <taxon>Aegilops</taxon>
    </lineage>
</organism>
<evidence type="ECO:0000313" key="2">
    <source>
        <dbReference type="EnsemblPlants" id="AET5Gv20774000.25"/>
    </source>
</evidence>
<reference evidence="2" key="3">
    <citation type="journal article" date="2017" name="Nature">
        <title>Genome sequence of the progenitor of the wheat D genome Aegilops tauschii.</title>
        <authorList>
            <person name="Luo M.C."/>
            <person name="Gu Y.Q."/>
            <person name="Puiu D."/>
            <person name="Wang H."/>
            <person name="Twardziok S.O."/>
            <person name="Deal K.R."/>
            <person name="Huo N."/>
            <person name="Zhu T."/>
            <person name="Wang L."/>
            <person name="Wang Y."/>
            <person name="McGuire P.E."/>
            <person name="Liu S."/>
            <person name="Long H."/>
            <person name="Ramasamy R.K."/>
            <person name="Rodriguez J.C."/>
            <person name="Van S.L."/>
            <person name="Yuan L."/>
            <person name="Wang Z."/>
            <person name="Xia Z."/>
            <person name="Xiao L."/>
            <person name="Anderson O.D."/>
            <person name="Ouyang S."/>
            <person name="Liang Y."/>
            <person name="Zimin A.V."/>
            <person name="Pertea G."/>
            <person name="Qi P."/>
            <person name="Bennetzen J.L."/>
            <person name="Dai X."/>
            <person name="Dawson M.W."/>
            <person name="Muller H.G."/>
            <person name="Kugler K."/>
            <person name="Rivarola-Duarte L."/>
            <person name="Spannagl M."/>
            <person name="Mayer K.F.X."/>
            <person name="Lu F.H."/>
            <person name="Bevan M.W."/>
            <person name="Leroy P."/>
            <person name="Li P."/>
            <person name="You F.M."/>
            <person name="Sun Q."/>
            <person name="Liu Z."/>
            <person name="Lyons E."/>
            <person name="Wicker T."/>
            <person name="Salzberg S.L."/>
            <person name="Devos K.M."/>
            <person name="Dvorak J."/>
        </authorList>
    </citation>
    <scope>NUCLEOTIDE SEQUENCE [LARGE SCALE GENOMIC DNA]</scope>
    <source>
        <strain evidence="2">cv. AL8/78</strain>
    </source>
</reference>